<evidence type="ECO:0000259" key="12">
    <source>
        <dbReference type="PROSITE" id="PS50850"/>
    </source>
</evidence>
<dbReference type="PROSITE" id="PS50850">
    <property type="entry name" value="MFS"/>
    <property type="match status" value="1"/>
</dbReference>
<dbReference type="PRINTS" id="PR00926">
    <property type="entry name" value="MITOCARRIER"/>
</dbReference>
<dbReference type="GO" id="GO:1990519">
    <property type="term" value="P:pyrimidine nucleotide import into mitochondrion"/>
    <property type="evidence" value="ECO:0007669"/>
    <property type="project" value="TreeGrafter"/>
</dbReference>
<feature type="transmembrane region" description="Helical" evidence="11">
    <location>
        <begin position="35"/>
        <end position="56"/>
    </location>
</feature>
<dbReference type="KEGG" id="maj:MAA_08469"/>
<dbReference type="InterPro" id="IPR011701">
    <property type="entry name" value="MFS"/>
</dbReference>
<feature type="repeat" description="Solcar" evidence="10">
    <location>
        <begin position="538"/>
        <end position="635"/>
    </location>
</feature>
<keyword evidence="14" id="KW-1185">Reference proteome</keyword>
<dbReference type="Proteomes" id="UP000002498">
    <property type="component" value="Unassembled WGS sequence"/>
</dbReference>
<feature type="transmembrane region" description="Helical" evidence="11">
    <location>
        <begin position="392"/>
        <end position="413"/>
    </location>
</feature>
<dbReference type="InterPro" id="IPR002067">
    <property type="entry name" value="MCP"/>
</dbReference>
<dbReference type="GO" id="GO:0140115">
    <property type="term" value="P:export across plasma membrane"/>
    <property type="evidence" value="ECO:0007669"/>
    <property type="project" value="UniProtKB-ARBA"/>
</dbReference>
<dbReference type="AlphaFoldDB" id="E9F870"/>
<feature type="transmembrane region" description="Helical" evidence="11">
    <location>
        <begin position="425"/>
        <end position="446"/>
    </location>
</feature>
<dbReference type="GO" id="GO:0005886">
    <property type="term" value="C:plasma membrane"/>
    <property type="evidence" value="ECO:0007669"/>
    <property type="project" value="UniProtKB-ARBA"/>
</dbReference>
<evidence type="ECO:0000256" key="5">
    <source>
        <dbReference type="ARBA" id="ARBA00022792"/>
    </source>
</evidence>
<gene>
    <name evidence="13" type="ORF">MAA_08469</name>
</gene>
<evidence type="ECO:0000256" key="4">
    <source>
        <dbReference type="ARBA" id="ARBA00022737"/>
    </source>
</evidence>
<dbReference type="Pfam" id="PF00153">
    <property type="entry name" value="Mito_carr"/>
    <property type="match status" value="3"/>
</dbReference>
<dbReference type="SUPFAM" id="SSF103473">
    <property type="entry name" value="MFS general substrate transporter"/>
    <property type="match status" value="1"/>
</dbReference>
<keyword evidence="6 11" id="KW-1133">Transmembrane helix</keyword>
<keyword evidence="7" id="KW-0496">Mitochondrion</keyword>
<accession>E9F870</accession>
<keyword evidence="8 10" id="KW-0472">Membrane</keyword>
<dbReference type="FunFam" id="1.20.1250.20:FF:000172">
    <property type="entry name" value="MFS multidrug resistance transporter"/>
    <property type="match status" value="1"/>
</dbReference>
<dbReference type="Gene3D" id="1.50.40.10">
    <property type="entry name" value="Mitochondrial carrier domain"/>
    <property type="match status" value="1"/>
</dbReference>
<feature type="repeat" description="Solcar" evidence="10">
    <location>
        <begin position="751"/>
        <end position="839"/>
    </location>
</feature>
<dbReference type="Pfam" id="PF07690">
    <property type="entry name" value="MFS_1"/>
    <property type="match status" value="1"/>
</dbReference>
<dbReference type="InterPro" id="IPR049562">
    <property type="entry name" value="SLC25A33/36-like"/>
</dbReference>
<dbReference type="InterPro" id="IPR018108">
    <property type="entry name" value="MCP_transmembrane"/>
</dbReference>
<feature type="transmembrane region" description="Helical" evidence="11">
    <location>
        <begin position="103"/>
        <end position="130"/>
    </location>
</feature>
<keyword evidence="3 10" id="KW-0812">Transmembrane</keyword>
<dbReference type="HOGENOM" id="CLU_331777_0_0_1"/>
<dbReference type="FunFam" id="1.20.1720.10:FF:000009">
    <property type="entry name" value="MFS multidrug transporter"/>
    <property type="match status" value="1"/>
</dbReference>
<feature type="transmembrane region" description="Helical" evidence="11">
    <location>
        <begin position="68"/>
        <end position="91"/>
    </location>
</feature>
<evidence type="ECO:0000256" key="8">
    <source>
        <dbReference type="ARBA" id="ARBA00023136"/>
    </source>
</evidence>
<dbReference type="EMBL" id="ADNJ02000002">
    <property type="protein sequence ID" value="EFY96162.2"/>
    <property type="molecule type" value="Genomic_DNA"/>
</dbReference>
<dbReference type="InterPro" id="IPR023395">
    <property type="entry name" value="MCP_dom_sf"/>
</dbReference>
<evidence type="ECO:0000256" key="10">
    <source>
        <dbReference type="PROSITE-ProRule" id="PRU00282"/>
    </source>
</evidence>
<evidence type="ECO:0000256" key="6">
    <source>
        <dbReference type="ARBA" id="ARBA00022989"/>
    </source>
</evidence>
<feature type="transmembrane region" description="Helical" evidence="11">
    <location>
        <begin position="310"/>
        <end position="330"/>
    </location>
</feature>
<evidence type="ECO:0000256" key="11">
    <source>
        <dbReference type="SAM" id="Phobius"/>
    </source>
</evidence>
<dbReference type="PANTHER" id="PTHR45829:SF1">
    <property type="entry name" value="CARRIER PROTEIN, PUTATIVE (AFU_ORTHOLOGUE AFUA_4G06780)-RELATED"/>
    <property type="match status" value="1"/>
</dbReference>
<feature type="transmembrane region" description="Helical" evidence="11">
    <location>
        <begin position="191"/>
        <end position="211"/>
    </location>
</feature>
<reference evidence="13 14" key="1">
    <citation type="journal article" date="2011" name="PLoS Genet.">
        <title>Genome sequencing and comparative transcriptomics of the model entomopathogenic fungi Metarhizium anisopliae and M. acridum.</title>
        <authorList>
            <person name="Gao Q."/>
            <person name="Jin K."/>
            <person name="Ying S.H."/>
            <person name="Zhang Y."/>
            <person name="Xiao G."/>
            <person name="Shang Y."/>
            <person name="Duan Z."/>
            <person name="Hu X."/>
            <person name="Xie X.Q."/>
            <person name="Zhou G."/>
            <person name="Peng G."/>
            <person name="Luo Z."/>
            <person name="Huang W."/>
            <person name="Wang B."/>
            <person name="Fang W."/>
            <person name="Wang S."/>
            <person name="Zhong Y."/>
            <person name="Ma L.J."/>
            <person name="St Leger R.J."/>
            <person name="Zhao G.P."/>
            <person name="Pei Y."/>
            <person name="Feng M.G."/>
            <person name="Xia Y."/>
            <person name="Wang C."/>
        </authorList>
    </citation>
    <scope>NUCLEOTIDE SEQUENCE [LARGE SCALE GENOMIC DNA]</scope>
    <source>
        <strain evidence="14">ARSEF 23 / ATCC MYA-3075</strain>
    </source>
</reference>
<reference evidence="13 14" key="2">
    <citation type="journal article" date="2014" name="Proc. Natl. Acad. Sci. U.S.A.">
        <title>Trajectory and genomic determinants of fungal-pathogen speciation and host adaptation.</title>
        <authorList>
            <person name="Hu X."/>
            <person name="Xiao G."/>
            <person name="Zheng P."/>
            <person name="Shang Y."/>
            <person name="Su Y."/>
            <person name="Zhang X."/>
            <person name="Liu X."/>
            <person name="Zhan S."/>
            <person name="St Leger R.J."/>
            <person name="Wang C."/>
        </authorList>
    </citation>
    <scope>GENOME REANNOTATION</scope>
    <source>
        <strain evidence="14">ARSEF 23 / ATCC MYA-3075</strain>
    </source>
</reference>
<dbReference type="RefSeq" id="XP_007824658.2">
    <property type="nucleotide sequence ID" value="XM_007826467.2"/>
</dbReference>
<keyword evidence="9" id="KW-0325">Glycoprotein</keyword>
<feature type="transmembrane region" description="Helical" evidence="11">
    <location>
        <begin position="217"/>
        <end position="238"/>
    </location>
</feature>
<dbReference type="InterPro" id="IPR036259">
    <property type="entry name" value="MFS_trans_sf"/>
</dbReference>
<comment type="subcellular location">
    <subcellularLocation>
        <location evidence="1">Mitochondrion inner membrane</location>
        <topology evidence="1">Multi-pass membrane protein</topology>
    </subcellularLocation>
</comment>
<dbReference type="InterPro" id="IPR020846">
    <property type="entry name" value="MFS_dom"/>
</dbReference>
<dbReference type="GO" id="GO:0015137">
    <property type="term" value="F:citrate transmembrane transporter activity"/>
    <property type="evidence" value="ECO:0007669"/>
    <property type="project" value="UniProtKB-ARBA"/>
</dbReference>
<evidence type="ECO:0000256" key="7">
    <source>
        <dbReference type="ARBA" id="ARBA00023128"/>
    </source>
</evidence>
<protein>
    <submittedName>
        <fullName evidence="13">Major facilitator superfamily transporter</fullName>
    </submittedName>
</protein>
<keyword evidence="2" id="KW-0813">Transport</keyword>
<feature type="domain" description="Major facilitator superfamily (MFS) profile" evidence="12">
    <location>
        <begin position="37"/>
        <end position="450"/>
    </location>
</feature>
<dbReference type="OrthoDB" id="269120at2759"/>
<evidence type="ECO:0000256" key="2">
    <source>
        <dbReference type="ARBA" id="ARBA00022448"/>
    </source>
</evidence>
<comment type="caution">
    <text evidence="13">The sequence shown here is derived from an EMBL/GenBank/DDBJ whole genome shotgun (WGS) entry which is preliminary data.</text>
</comment>
<organism evidence="13 14">
    <name type="scientific">Metarhizium robertsii (strain ARSEF 23 / ATCC MYA-3075)</name>
    <name type="common">Metarhizium anisopliae (strain ARSEF 23)</name>
    <dbReference type="NCBI Taxonomy" id="655844"/>
    <lineage>
        <taxon>Eukaryota</taxon>
        <taxon>Fungi</taxon>
        <taxon>Dikarya</taxon>
        <taxon>Ascomycota</taxon>
        <taxon>Pezizomycotina</taxon>
        <taxon>Sordariomycetes</taxon>
        <taxon>Hypocreomycetidae</taxon>
        <taxon>Hypocreales</taxon>
        <taxon>Clavicipitaceae</taxon>
        <taxon>Metarhizium</taxon>
    </lineage>
</organism>
<keyword evidence="5" id="KW-0999">Mitochondrion inner membrane</keyword>
<proteinExistence type="predicted"/>
<dbReference type="SUPFAM" id="SSF103506">
    <property type="entry name" value="Mitochondrial carrier"/>
    <property type="match status" value="1"/>
</dbReference>
<keyword evidence="4" id="KW-0677">Repeat</keyword>
<evidence type="ECO:0000256" key="1">
    <source>
        <dbReference type="ARBA" id="ARBA00004448"/>
    </source>
</evidence>
<name>E9F870_METRA</name>
<dbReference type="PANTHER" id="PTHR45829">
    <property type="entry name" value="MITOCHONDRIAL CARRIER PROTEIN RIM2"/>
    <property type="match status" value="1"/>
</dbReference>
<dbReference type="GeneID" id="19262755"/>
<evidence type="ECO:0000256" key="3">
    <source>
        <dbReference type="ARBA" id="ARBA00022692"/>
    </source>
</evidence>
<sequence>MESKGPNTPDAESIGLKPTAAPESAYSTFSSRQKAWIVFLVALAGMFSPMSSFVFYPAIDAISKDLHVTVGLVNLAVTTYMIVSGIVPTLMGSAADSFGRRPIYALALSVYLVANLGLALQDTYVGLLLLRMLQSAGSSGTISLGYEVLSDITTRAERGSYVSIFLIGPNVAPPVGPVLGGILTAKLGWKWIFWMLCILGGSCLGLILLALPETSRVIVGNGSIAPSGIYLTLLSVIARNKRGKSGESQKHGPKFTLPNPLDCLKLLLLKDVAVVLSCNGIYYTIYCSIQASLSTLFIEIYNYESLGAGLIYIPFGIACLAGTFIWGKVLDSEFARLAKKHGMPQGEVRRNAGFPIEAARLSSALYLAVLSTIGTIAYGWSIHYRVHVSVPLVFQAIVGFSVTGLFALGTLLTDLNTNKASTASASANLVRCALAAISLAILQPLIDRIGVVEGNHFDGQSAGPGMKLPTNQACNARPTSGQLATSQRQLQAIARGRRRVSFKRQLVWSSHSRRLCLQALVEESFQMQAKPADVSLDTRHWLHFVAGGTGAVVSTTATFPLDVVKTRLQSDLYHQPIGRGRIVTEAPSLGTTQLLKNIYRREGCRTLFRGLAPNLWSFVPETAIGFYAYGNTKRILAEIFNHGHESATVHMCAAALSGIATETCTNPLWVVKTRLQLDRERSTGLGRVYKGSWDCAKQILSSEGVPGLYRGLTLSYLGVSEFVLQWMLYERMKLACGISKEMASPSSSSPSEWFGILGAAGLSKLIAATIAYPHEVVRTRLRQQPLSGKRRYTGPIQTFELVRKEQGLIGLYSGLPAHLWRVVPGAAILFGTYETILTLFGDGGRVDWSRSQDNLQAPSDSCP</sequence>
<feature type="repeat" description="Solcar" evidence="10">
    <location>
        <begin position="645"/>
        <end position="735"/>
    </location>
</feature>
<dbReference type="PROSITE" id="PS50920">
    <property type="entry name" value="SOLCAR"/>
    <property type="match status" value="3"/>
</dbReference>
<evidence type="ECO:0000313" key="13">
    <source>
        <dbReference type="EMBL" id="EFY96162.2"/>
    </source>
</evidence>
<dbReference type="GO" id="GO:0005743">
    <property type="term" value="C:mitochondrial inner membrane"/>
    <property type="evidence" value="ECO:0007669"/>
    <property type="project" value="UniProtKB-SubCell"/>
</dbReference>
<feature type="transmembrane region" description="Helical" evidence="11">
    <location>
        <begin position="358"/>
        <end position="380"/>
    </location>
</feature>
<dbReference type="GO" id="GO:0015218">
    <property type="term" value="F:pyrimidine nucleotide transmembrane transporter activity"/>
    <property type="evidence" value="ECO:0007669"/>
    <property type="project" value="InterPro"/>
</dbReference>
<evidence type="ECO:0000313" key="14">
    <source>
        <dbReference type="Proteomes" id="UP000002498"/>
    </source>
</evidence>
<feature type="transmembrane region" description="Helical" evidence="11">
    <location>
        <begin position="274"/>
        <end position="298"/>
    </location>
</feature>
<dbReference type="Gene3D" id="1.20.1250.20">
    <property type="entry name" value="MFS general substrate transporter like domains"/>
    <property type="match status" value="1"/>
</dbReference>
<evidence type="ECO:0000256" key="9">
    <source>
        <dbReference type="ARBA" id="ARBA00023180"/>
    </source>
</evidence>